<dbReference type="KEGG" id="tru:101078154"/>
<dbReference type="InterPro" id="IPR001229">
    <property type="entry name" value="Jacalin-like_lectin_dom"/>
</dbReference>
<dbReference type="SUPFAM" id="SSF51101">
    <property type="entry name" value="Mannose-binding lectins"/>
    <property type="match status" value="1"/>
</dbReference>
<accession>A0A3B5K711</accession>
<feature type="signal peptide" evidence="3">
    <location>
        <begin position="1"/>
        <end position="18"/>
    </location>
</feature>
<evidence type="ECO:0000313" key="5">
    <source>
        <dbReference type="Ensembl" id="ENSTRUP00000051705.2"/>
    </source>
</evidence>
<protein>
    <recommendedName>
        <fullName evidence="4">Jacalin-type lectin domain-containing protein</fullName>
    </recommendedName>
</protein>
<dbReference type="OMA" id="QNSFNMY"/>
<reference evidence="5 6" key="1">
    <citation type="journal article" date="2011" name="Genome Biol. Evol.">
        <title>Integration of the genetic map and genome assembly of fugu facilitates insights into distinct features of genome evolution in teleosts and mammals.</title>
        <authorList>
            <person name="Kai W."/>
            <person name="Kikuchi K."/>
            <person name="Tohari S."/>
            <person name="Chew A.K."/>
            <person name="Tay A."/>
            <person name="Fujiwara A."/>
            <person name="Hosoya S."/>
            <person name="Suetake H."/>
            <person name="Naruse K."/>
            <person name="Brenner S."/>
            <person name="Suzuki Y."/>
            <person name="Venkatesh B."/>
        </authorList>
    </citation>
    <scope>NUCLEOTIDE SEQUENCE [LARGE SCALE GENOMIC DNA]</scope>
</reference>
<dbReference type="Gene3D" id="2.100.10.30">
    <property type="entry name" value="Jacalin-like lectin domain"/>
    <property type="match status" value="1"/>
</dbReference>
<name>A0A3B5K711_TAKRU</name>
<dbReference type="PANTHER" id="PTHR33589:SF3">
    <property type="entry name" value="ZYMOGEN GRANULE MEMBRANE PROTEIN 16-LIKE"/>
    <property type="match status" value="1"/>
</dbReference>
<reference evidence="5" key="2">
    <citation type="submission" date="2025-08" db="UniProtKB">
        <authorList>
            <consortium name="Ensembl"/>
        </authorList>
    </citation>
    <scope>IDENTIFICATION</scope>
</reference>
<dbReference type="OrthoDB" id="2415936at2759"/>
<evidence type="ECO:0000256" key="1">
    <source>
        <dbReference type="ARBA" id="ARBA00022729"/>
    </source>
</evidence>
<evidence type="ECO:0000256" key="2">
    <source>
        <dbReference type="ARBA" id="ARBA00022734"/>
    </source>
</evidence>
<dbReference type="Pfam" id="PF01419">
    <property type="entry name" value="Jacalin"/>
    <property type="match status" value="1"/>
</dbReference>
<sequence length="169" mass="18064">MLSLLVLIVLCSGALVEGASYSFSPSVGSGTGTSFSLAGNDKITAVRLYEAPNAYISGIQLQFGGIWTTLIGRKLGTALELDLEDDEHIIQVSGKFHQSNYIYQLIFDTSAGRSLRAGQPVQNSFNMYATSKDQQLVILSGRFNTAGITAIAAHWGTPGMDYENTTSSS</sequence>
<gene>
    <name evidence="5" type="primary">zg16</name>
</gene>
<dbReference type="Ensembl" id="ENSTRUT00000056121.2">
    <property type="protein sequence ID" value="ENSTRUP00000051705.2"/>
    <property type="gene ID" value="ENSTRUG00000021515.2"/>
</dbReference>
<feature type="chain" id="PRO_5030075195" description="Jacalin-type lectin domain-containing protein" evidence="3">
    <location>
        <begin position="19"/>
        <end position="169"/>
    </location>
</feature>
<dbReference type="GO" id="GO:0030246">
    <property type="term" value="F:carbohydrate binding"/>
    <property type="evidence" value="ECO:0007669"/>
    <property type="project" value="UniProtKB-KW"/>
</dbReference>
<dbReference type="PROSITE" id="PS51752">
    <property type="entry name" value="JACALIN_LECTIN"/>
    <property type="match status" value="1"/>
</dbReference>
<dbReference type="InParanoid" id="A0A3B5K711"/>
<dbReference type="Proteomes" id="UP000005226">
    <property type="component" value="Chromosome 7"/>
</dbReference>
<dbReference type="AlphaFoldDB" id="A0A3B5K711"/>
<keyword evidence="6" id="KW-1185">Reference proteome</keyword>
<dbReference type="GeneTree" id="ENSGT00940000164478"/>
<organism evidence="5 6">
    <name type="scientific">Takifugu rubripes</name>
    <name type="common">Japanese pufferfish</name>
    <name type="synonym">Fugu rubripes</name>
    <dbReference type="NCBI Taxonomy" id="31033"/>
    <lineage>
        <taxon>Eukaryota</taxon>
        <taxon>Metazoa</taxon>
        <taxon>Chordata</taxon>
        <taxon>Craniata</taxon>
        <taxon>Vertebrata</taxon>
        <taxon>Euteleostomi</taxon>
        <taxon>Actinopterygii</taxon>
        <taxon>Neopterygii</taxon>
        <taxon>Teleostei</taxon>
        <taxon>Neoteleostei</taxon>
        <taxon>Acanthomorphata</taxon>
        <taxon>Eupercaria</taxon>
        <taxon>Tetraodontiformes</taxon>
        <taxon>Tetradontoidea</taxon>
        <taxon>Tetraodontidae</taxon>
        <taxon>Takifugu</taxon>
    </lineage>
</organism>
<evidence type="ECO:0000256" key="3">
    <source>
        <dbReference type="SAM" id="SignalP"/>
    </source>
</evidence>
<reference evidence="5" key="3">
    <citation type="submission" date="2025-09" db="UniProtKB">
        <authorList>
            <consortium name="Ensembl"/>
        </authorList>
    </citation>
    <scope>IDENTIFICATION</scope>
</reference>
<dbReference type="PANTHER" id="PTHR33589">
    <property type="entry name" value="OS11G0524900 PROTEIN"/>
    <property type="match status" value="1"/>
</dbReference>
<evidence type="ECO:0000259" key="4">
    <source>
        <dbReference type="PROSITE" id="PS51752"/>
    </source>
</evidence>
<feature type="domain" description="Jacalin-type lectin" evidence="4">
    <location>
        <begin position="21"/>
        <end position="157"/>
    </location>
</feature>
<dbReference type="InterPro" id="IPR036404">
    <property type="entry name" value="Jacalin-like_lectin_dom_sf"/>
</dbReference>
<keyword evidence="2" id="KW-0430">Lectin</keyword>
<keyword evidence="1 3" id="KW-0732">Signal</keyword>
<proteinExistence type="predicted"/>
<dbReference type="InterPro" id="IPR052321">
    <property type="entry name" value="PolyBind_ProtTraffic"/>
</dbReference>
<evidence type="ECO:0000313" key="6">
    <source>
        <dbReference type="Proteomes" id="UP000005226"/>
    </source>
</evidence>
<dbReference type="SMART" id="SM00915">
    <property type="entry name" value="Jacalin"/>
    <property type="match status" value="1"/>
</dbReference>